<feature type="binding site" evidence="3">
    <location>
        <position position="415"/>
    </location>
    <ligand>
        <name>CoA</name>
        <dbReference type="ChEBI" id="CHEBI:57287"/>
    </ligand>
</feature>
<evidence type="ECO:0000313" key="7">
    <source>
        <dbReference type="Proteomes" id="UP000360750"/>
    </source>
</evidence>
<dbReference type="InterPro" id="IPR026888">
    <property type="entry name" value="AcetylCoA_hyd_C"/>
</dbReference>
<gene>
    <name evidence="6" type="primary">scpC</name>
    <name evidence="6" type="ORF">NCTC8139_00645</name>
</gene>
<reference evidence="6 7" key="1">
    <citation type="submission" date="2019-02" db="EMBL/GenBank/DDBJ databases">
        <authorList>
            <consortium name="Pathogen Informatics"/>
        </authorList>
    </citation>
    <scope>NUCLEOTIDE SEQUENCE [LARGE SCALE GENOMIC DNA]</scope>
    <source>
        <strain evidence="6 7">3012STDY6756503</strain>
    </source>
</reference>
<evidence type="ECO:0000256" key="3">
    <source>
        <dbReference type="PIRSR" id="PIRSR617821-2"/>
    </source>
</evidence>
<dbReference type="NCBIfam" id="TIGR03458">
    <property type="entry name" value="YgfH_subfam"/>
    <property type="match status" value="1"/>
</dbReference>
<dbReference type="InterPro" id="IPR038460">
    <property type="entry name" value="AcetylCoA_hyd_C_sf"/>
</dbReference>
<dbReference type="Gene3D" id="3.40.1080.10">
    <property type="entry name" value="Glutaconate Coenzyme A-transferase"/>
    <property type="match status" value="1"/>
</dbReference>
<dbReference type="PANTHER" id="PTHR43609">
    <property type="entry name" value="ACETYL-COA HYDROLASE"/>
    <property type="match status" value="1"/>
</dbReference>
<evidence type="ECO:0000256" key="1">
    <source>
        <dbReference type="ARBA" id="ARBA00009632"/>
    </source>
</evidence>
<dbReference type="Proteomes" id="UP000360750">
    <property type="component" value="Unassembled WGS sequence"/>
</dbReference>
<dbReference type="InterPro" id="IPR037171">
    <property type="entry name" value="NagB/RpiA_transferase-like"/>
</dbReference>
<dbReference type="PANTHER" id="PTHR43609:SF1">
    <property type="entry name" value="ACETYL-COA HYDROLASE"/>
    <property type="match status" value="1"/>
</dbReference>
<feature type="domain" description="Acetyl-CoA hydrolase/transferase N-terminal" evidence="4">
    <location>
        <begin position="34"/>
        <end position="248"/>
    </location>
</feature>
<protein>
    <submittedName>
        <fullName evidence="6">Propionyl-CoA:succinate CoA transferase</fullName>
        <ecNumber evidence="6">2.8.3.-</ecNumber>
    </submittedName>
</protein>
<evidence type="ECO:0000256" key="2">
    <source>
        <dbReference type="PIRSR" id="PIRSR617821-1"/>
    </source>
</evidence>
<accession>A0ABD7UYH7</accession>
<dbReference type="EMBL" id="CAACYD010000005">
    <property type="protein sequence ID" value="VFA81655.1"/>
    <property type="molecule type" value="Genomic_DNA"/>
</dbReference>
<dbReference type="InterPro" id="IPR046433">
    <property type="entry name" value="ActCoA_hydro"/>
</dbReference>
<proteinExistence type="inferred from homology"/>
<feature type="binding site" evidence="3">
    <location>
        <position position="435"/>
    </location>
    <ligand>
        <name>CoA</name>
        <dbReference type="ChEBI" id="CHEBI:57287"/>
    </ligand>
</feature>
<evidence type="ECO:0000259" key="4">
    <source>
        <dbReference type="Pfam" id="PF02550"/>
    </source>
</evidence>
<organism evidence="6 7">
    <name type="scientific">Gordonia paraffinivorans</name>
    <dbReference type="NCBI Taxonomy" id="175628"/>
    <lineage>
        <taxon>Bacteria</taxon>
        <taxon>Bacillati</taxon>
        <taxon>Actinomycetota</taxon>
        <taxon>Actinomycetes</taxon>
        <taxon>Mycobacteriales</taxon>
        <taxon>Gordoniaceae</taxon>
        <taxon>Gordonia</taxon>
    </lineage>
</organism>
<name>A0ABD7UYH7_9ACTN</name>
<feature type="binding site" evidence="3">
    <location>
        <begin position="296"/>
        <end position="300"/>
    </location>
    <ligand>
        <name>CoA</name>
        <dbReference type="ChEBI" id="CHEBI:57287"/>
    </ligand>
</feature>
<dbReference type="SUPFAM" id="SSF100950">
    <property type="entry name" value="NagB/RpiA/CoA transferase-like"/>
    <property type="match status" value="2"/>
</dbReference>
<dbReference type="FunFam" id="3.40.1080.20:FF:000001">
    <property type="entry name" value="Acetyl-CoA hydrolase Ach1"/>
    <property type="match status" value="1"/>
</dbReference>
<feature type="binding site" evidence="3">
    <location>
        <position position="411"/>
    </location>
    <ligand>
        <name>CoA</name>
        <dbReference type="ChEBI" id="CHEBI:57287"/>
    </ligand>
</feature>
<comment type="caution">
    <text evidence="6">The sequence shown here is derived from an EMBL/GenBank/DDBJ whole genome shotgun (WGS) entry which is preliminary data.</text>
</comment>
<dbReference type="AlphaFoldDB" id="A0ABD7UYH7"/>
<evidence type="ECO:0000259" key="5">
    <source>
        <dbReference type="Pfam" id="PF13336"/>
    </source>
</evidence>
<dbReference type="InterPro" id="IPR003702">
    <property type="entry name" value="ActCoA_hydro_N"/>
</dbReference>
<dbReference type="InterPro" id="IPR017821">
    <property type="entry name" value="Succinate_CoA_transferase"/>
</dbReference>
<dbReference type="GO" id="GO:0016740">
    <property type="term" value="F:transferase activity"/>
    <property type="evidence" value="ECO:0007669"/>
    <property type="project" value="UniProtKB-KW"/>
</dbReference>
<feature type="active site" description="5-glutamyl coenzyme A thioester intermediate" evidence="2">
    <location>
        <position position="321"/>
    </location>
</feature>
<dbReference type="EC" id="2.8.3.-" evidence="6"/>
<keyword evidence="6" id="KW-0808">Transferase</keyword>
<dbReference type="Pfam" id="PF02550">
    <property type="entry name" value="AcetylCoA_hydro"/>
    <property type="match status" value="1"/>
</dbReference>
<comment type="similarity">
    <text evidence="1">Belongs to the acetyl-CoA hydrolase/transferase family.</text>
</comment>
<dbReference type="Gene3D" id="3.40.1080.20">
    <property type="entry name" value="Acetyl-CoA hydrolase/transferase C-terminal domain"/>
    <property type="match status" value="1"/>
</dbReference>
<sequence length="531" mass="57421">MSRLSVILIIEAGPYPERVPPTVRSSASSGRIRSAAYASKVMSAADAVKFIQSNDTVAISGFASAGTPKVIIPALADRIRQVRGTGANFTINLLTGASVSPDTERALAEIDGIGLRMPYQSEATARKKINEGRMDYVDIHLSHVAQQVWTGYYGTVDVAVVEVSGVTEMGELVPSASIGNNKTWLDVAKKVILEVNSWVPEGVEGMHDVYYGTALPPNRKPIPLTRVQDRIGQPTFRVDPDKVVAVVETNHRDQASALTPPDEVSEAIAGHVLDFFDYEVRNGRLPADTLLPLQAGIGNVANAVLGGLDRGSYKGLTCYSEVIQDSMLRLIKDGTVAHASSTALALSEAGIEELNANIDFYRNHITLRPQEISNHPEVVRRLGVIAMNGMLEADIYGNVNSTHVMGTKIMNGIGGSGDFARNGYVSMFLSPSTAKGGAISSIVPMTPHVDHTEHDSQVLVTEHGLADLRGLSPRRRARLIIDKCAHPEYRPMLHDYFTRAESLPGAGHTPHILGEAFSFHQRFCETGSMRL</sequence>
<evidence type="ECO:0000313" key="6">
    <source>
        <dbReference type="EMBL" id="VFA81655.1"/>
    </source>
</evidence>
<dbReference type="Pfam" id="PF13336">
    <property type="entry name" value="AcetylCoA_hyd_C"/>
    <property type="match status" value="1"/>
</dbReference>
<feature type="domain" description="Acetyl-CoA hydrolase/transferase C-terminal" evidence="5">
    <location>
        <begin position="350"/>
        <end position="496"/>
    </location>
</feature>
<dbReference type="Gene3D" id="3.30.750.70">
    <property type="entry name" value="4-hydroxybutyrate coenzyme like domains"/>
    <property type="match status" value="1"/>
</dbReference>